<dbReference type="CDD" id="cd05327">
    <property type="entry name" value="retinol-DH_like_SDR_c_like"/>
    <property type="match status" value="1"/>
</dbReference>
<dbReference type="PANTHER" id="PTHR43157">
    <property type="entry name" value="PHOSPHATIDYLINOSITOL-GLYCAN BIOSYNTHESIS CLASS F PROTEIN-RELATED"/>
    <property type="match status" value="1"/>
</dbReference>
<protein>
    <recommendedName>
        <fullName evidence="7">Dehydrogenase/reductase (SDR family) X-linked</fullName>
    </recommendedName>
</protein>
<dbReference type="Pfam" id="PF00106">
    <property type="entry name" value="adh_short"/>
    <property type="match status" value="1"/>
</dbReference>
<dbReference type="OMA" id="IEWIPCD"/>
<dbReference type="PRINTS" id="PR00080">
    <property type="entry name" value="SDRFAMILY"/>
</dbReference>
<dbReference type="KEGG" id="els:105016359"/>
<dbReference type="InParanoid" id="A0A3P8XWG9"/>
<name>A0A3P8XWG9_ESOLU</name>
<evidence type="ECO:0008006" key="7">
    <source>
        <dbReference type="Google" id="ProtNLM"/>
    </source>
</evidence>
<reference evidence="5" key="2">
    <citation type="submission" date="2020-02" db="EMBL/GenBank/DDBJ databases">
        <title>Esox lucius (northern pike) genome, fEsoLuc1, primary haplotype.</title>
        <authorList>
            <person name="Myers G."/>
            <person name="Karagic N."/>
            <person name="Meyer A."/>
            <person name="Pippel M."/>
            <person name="Reichard M."/>
            <person name="Winkler S."/>
            <person name="Tracey A."/>
            <person name="Sims Y."/>
            <person name="Howe K."/>
            <person name="Rhie A."/>
            <person name="Formenti G."/>
            <person name="Durbin R."/>
            <person name="Fedrigo O."/>
            <person name="Jarvis E.D."/>
        </authorList>
    </citation>
    <scope>NUCLEOTIDE SEQUENCE [LARGE SCALE GENOMIC DNA]</scope>
</reference>
<gene>
    <name evidence="5" type="primary">DHRSX</name>
</gene>
<dbReference type="SUPFAM" id="SSF51735">
    <property type="entry name" value="NAD(P)-binding Rossmann-fold domains"/>
    <property type="match status" value="1"/>
</dbReference>
<feature type="signal peptide" evidence="4">
    <location>
        <begin position="1"/>
        <end position="19"/>
    </location>
</feature>
<keyword evidence="6" id="KW-1185">Reference proteome</keyword>
<proteinExistence type="inferred from homology"/>
<dbReference type="AlphaFoldDB" id="A0A3P8XWG9"/>
<dbReference type="GeneTree" id="ENSGT00940000158191"/>
<reference evidence="5" key="3">
    <citation type="submission" date="2025-08" db="UniProtKB">
        <authorList>
            <consortium name="Ensembl"/>
        </authorList>
    </citation>
    <scope>IDENTIFICATION</scope>
</reference>
<dbReference type="PRINTS" id="PR00081">
    <property type="entry name" value="GDHRDH"/>
</dbReference>
<feature type="chain" id="PRO_5018069313" description="Dehydrogenase/reductase (SDR family) X-linked" evidence="4">
    <location>
        <begin position="20"/>
        <end position="330"/>
    </location>
</feature>
<accession>A0A3P8XWG9</accession>
<dbReference type="GO" id="GO:0016491">
    <property type="term" value="F:oxidoreductase activity"/>
    <property type="evidence" value="ECO:0007669"/>
    <property type="project" value="UniProtKB-KW"/>
</dbReference>
<reference evidence="5" key="4">
    <citation type="submission" date="2025-09" db="UniProtKB">
        <authorList>
            <consortium name="Ensembl"/>
        </authorList>
    </citation>
    <scope>IDENTIFICATION</scope>
</reference>
<dbReference type="Ensembl" id="ENSELUT00000006864.3">
    <property type="protein sequence ID" value="ENSELUP00000007679.1"/>
    <property type="gene ID" value="ENSELUG00000008429.3"/>
</dbReference>
<dbReference type="InterPro" id="IPR020904">
    <property type="entry name" value="Sc_DH/Rdtase_CS"/>
</dbReference>
<organism evidence="5 6">
    <name type="scientific">Esox lucius</name>
    <name type="common">Northern pike</name>
    <dbReference type="NCBI Taxonomy" id="8010"/>
    <lineage>
        <taxon>Eukaryota</taxon>
        <taxon>Metazoa</taxon>
        <taxon>Chordata</taxon>
        <taxon>Craniata</taxon>
        <taxon>Vertebrata</taxon>
        <taxon>Euteleostomi</taxon>
        <taxon>Actinopterygii</taxon>
        <taxon>Neopterygii</taxon>
        <taxon>Teleostei</taxon>
        <taxon>Protacanthopterygii</taxon>
        <taxon>Esociformes</taxon>
        <taxon>Esocidae</taxon>
        <taxon>Esox</taxon>
    </lineage>
</organism>
<dbReference type="Bgee" id="ENSELUG00000008429">
    <property type="expression patterns" value="Expressed in brain and 14 other cell types or tissues"/>
</dbReference>
<evidence type="ECO:0000256" key="2">
    <source>
        <dbReference type="ARBA" id="ARBA00023002"/>
    </source>
</evidence>
<evidence type="ECO:0000313" key="6">
    <source>
        <dbReference type="Proteomes" id="UP000265140"/>
    </source>
</evidence>
<dbReference type="PROSITE" id="PS00061">
    <property type="entry name" value="ADH_SHORT"/>
    <property type="match status" value="1"/>
</dbReference>
<evidence type="ECO:0000256" key="3">
    <source>
        <dbReference type="RuleBase" id="RU000363"/>
    </source>
</evidence>
<reference evidence="6" key="1">
    <citation type="journal article" date="2014" name="PLoS ONE">
        <title>The genome and linkage map of the northern pike (Esox lucius): conserved synteny revealed between the salmonid sister group and the Neoteleostei.</title>
        <authorList>
            <person name="Rondeau E.B."/>
            <person name="Minkley D.R."/>
            <person name="Leong J.S."/>
            <person name="Messmer A.M."/>
            <person name="Jantzen J.R."/>
            <person name="von Schalburg K.R."/>
            <person name="Lemon C."/>
            <person name="Bird N.H."/>
            <person name="Koop B.F."/>
        </authorList>
    </citation>
    <scope>NUCLEOTIDE SEQUENCE</scope>
</reference>
<evidence type="ECO:0000256" key="4">
    <source>
        <dbReference type="SAM" id="SignalP"/>
    </source>
</evidence>
<keyword evidence="4" id="KW-0732">Signal</keyword>
<evidence type="ECO:0000256" key="1">
    <source>
        <dbReference type="ARBA" id="ARBA00006484"/>
    </source>
</evidence>
<dbReference type="PANTHER" id="PTHR43157:SF31">
    <property type="entry name" value="PHOSPHATIDYLINOSITOL-GLYCAN BIOSYNTHESIS CLASS F PROTEIN"/>
    <property type="match status" value="1"/>
</dbReference>
<dbReference type="Proteomes" id="UP000265140">
    <property type="component" value="Chromosome 16"/>
</dbReference>
<dbReference type="STRING" id="8010.ENSELUP00000007679"/>
<keyword evidence="2" id="KW-0560">Oxidoreductase</keyword>
<comment type="similarity">
    <text evidence="1 3">Belongs to the short-chain dehydrogenases/reductases (SDR) family.</text>
</comment>
<evidence type="ECO:0000313" key="5">
    <source>
        <dbReference type="Ensembl" id="ENSELUP00000007679.1"/>
    </source>
</evidence>
<sequence>MGFWGISCILPALKLYWLGLKVLLNQLFCRPFTLPELPRQHGRVAIVTGGTRGIGYETARHMARLGAHVIIAGQNEVEGVSAVKRIYEENREATVEFEQLDLASLQSVRQFVQSFKRRGLPLDILVNNAGVMLVRESCTKDGFEHHFGVNYLGHFLLTLLLLDTLKHSGKRSSCSRVVNLSSSAHRAGEIRLDDLQNRHCYSPHAAYCQSKLALLLFSYHLQERLDRGGFPVNSYAVDPWMVDTSLYRHLTLPARLAQIAIARLLFRRPSQGASTVLYTALSPSLEGDGGGYWSNGHLEMTSPNTFDPQLQLRLWNVSCRLVGLQEHHQP</sequence>
<dbReference type="Gene3D" id="3.40.50.720">
    <property type="entry name" value="NAD(P)-binding Rossmann-like Domain"/>
    <property type="match status" value="1"/>
</dbReference>
<dbReference type="InterPro" id="IPR036291">
    <property type="entry name" value="NAD(P)-bd_dom_sf"/>
</dbReference>
<dbReference type="OrthoDB" id="191139at2759"/>
<dbReference type="InterPro" id="IPR002347">
    <property type="entry name" value="SDR_fam"/>
</dbReference>